<proteinExistence type="predicted"/>
<dbReference type="EMBL" id="CP048914">
    <property type="protein sequence ID" value="QMS84863.1"/>
    <property type="molecule type" value="Genomic_DNA"/>
</dbReference>
<keyword evidence="3" id="KW-1185">Reference proteome</keyword>
<evidence type="ECO:0000313" key="2">
    <source>
        <dbReference type="EMBL" id="QMS84863.1"/>
    </source>
</evidence>
<sequence length="171" mass="20125">MKKTSKKQSDMNENTLPSNRTTPVQGSMSAHGGNDRAANMFGGFGKLEKRNNVYETWDARQKTLEVRLTCLVLAYVFVNDDDKVSMRERRWFKRVLKVAKDDLSEEDYTDIESLIRLRIDKQSIIDFMESNTVHYSIMQKVIERIKRILRNKQQYLSLLQQLEIQFINNVE</sequence>
<dbReference type="AlphaFoldDB" id="A0A7L7KQ72"/>
<dbReference type="Proteomes" id="UP000514720">
    <property type="component" value="Chromosome"/>
</dbReference>
<accession>A0A7L7KQ72</accession>
<reference evidence="2 3" key="1">
    <citation type="submission" date="2020-02" db="EMBL/GenBank/DDBJ databases">
        <authorList>
            <person name="Zheng R.K."/>
            <person name="Sun C.M."/>
        </authorList>
    </citation>
    <scope>NUCLEOTIDE SEQUENCE [LARGE SCALE GENOMIC DNA]</scope>
    <source>
        <strain evidence="3">zrk13</strain>
    </source>
</reference>
<protein>
    <submittedName>
        <fullName evidence="2">Uncharacterized protein</fullName>
    </submittedName>
</protein>
<dbReference type="KEGG" id="xcl:G4Z02_03540"/>
<evidence type="ECO:0000256" key="1">
    <source>
        <dbReference type="SAM" id="MobiDB-lite"/>
    </source>
</evidence>
<feature type="region of interest" description="Disordered" evidence="1">
    <location>
        <begin position="1"/>
        <end position="32"/>
    </location>
</feature>
<evidence type="ECO:0000313" key="3">
    <source>
        <dbReference type="Proteomes" id="UP000514720"/>
    </source>
</evidence>
<feature type="compositionally biased region" description="Polar residues" evidence="1">
    <location>
        <begin position="11"/>
        <end position="28"/>
    </location>
</feature>
<name>A0A7L7KQ72_9MOLU</name>
<dbReference type="RefSeq" id="WP_258878484.1">
    <property type="nucleotide sequence ID" value="NZ_CP048914.1"/>
</dbReference>
<gene>
    <name evidence="2" type="ORF">G4Z02_03540</name>
</gene>
<organism evidence="2 3">
    <name type="scientific">Candidatus Xianfuyuplasma coldseepsis</name>
    <dbReference type="NCBI Taxonomy" id="2782163"/>
    <lineage>
        <taxon>Bacteria</taxon>
        <taxon>Bacillati</taxon>
        <taxon>Mycoplasmatota</taxon>
        <taxon>Mollicutes</taxon>
        <taxon>Candidatus Izemoplasmatales</taxon>
        <taxon>Candidatus Izemoplasmataceae</taxon>
        <taxon>Candidatus Xianfuyuplasma</taxon>
    </lineage>
</organism>